<evidence type="ECO:0000313" key="1">
    <source>
        <dbReference type="EMBL" id="CUU09267.1"/>
    </source>
</evidence>
<dbReference type="STRING" id="1643428.GCA_001442855_02251"/>
<sequence>MNWHLFEWTFCLKSPLHVGFHKIMHFYKTRPYVPGKLLWAALTSKLTQLLGLNDYKKVGDFLANSMRFGYLFPCVQSEIYIPKYTNNGLMFDSLPQNEFEKKFISSMASAPIDPESFTTEEGMLHEVEFISPYTIDDGKQVFLKGLIWIRELSDNEFNLSINNDDLKITYNKISIEFKEQLANQFQVGGERKYGFGLLQLQDMVPKNELNDFPGKWHEKNGEVCIFINKDNPVWSHISYSNDLIIKGNIEPLIGRDWDDEKGAGKKLKSHGLCWSPGSILCEDREFKVNEFGIWKSLSSNP</sequence>
<dbReference type="Proteomes" id="UP000320623">
    <property type="component" value="Unassembled WGS sequence"/>
</dbReference>
<gene>
    <name evidence="1" type="ORF">JGI1_02305</name>
</gene>
<reference evidence="2" key="1">
    <citation type="submission" date="2015-11" db="EMBL/GenBank/DDBJ databases">
        <authorList>
            <person name="Varghese N."/>
        </authorList>
    </citation>
    <scope>NUCLEOTIDE SEQUENCE [LARGE SCALE GENOMIC DNA]</scope>
</reference>
<dbReference type="EMBL" id="FAOO01000033">
    <property type="protein sequence ID" value="CUU09267.1"/>
    <property type="molecule type" value="Genomic_DNA"/>
</dbReference>
<organism evidence="1 2">
    <name type="scientific">Candidatus Thermokryptus mobilis</name>
    <dbReference type="NCBI Taxonomy" id="1643428"/>
    <lineage>
        <taxon>Bacteria</taxon>
        <taxon>Pseudomonadati</taxon>
        <taxon>Candidatus Kryptoniota</taxon>
        <taxon>Candidatus Thermokryptus</taxon>
    </lineage>
</organism>
<protein>
    <submittedName>
        <fullName evidence="1">CRISPR/Cas system CSM-associated protein Csm3, group 7 of RAMP superfamily</fullName>
    </submittedName>
</protein>
<evidence type="ECO:0000313" key="2">
    <source>
        <dbReference type="Proteomes" id="UP000320623"/>
    </source>
</evidence>
<name>A0A0S4NFW9_9BACT</name>
<proteinExistence type="predicted"/>
<dbReference type="RefSeq" id="WP_140945994.1">
    <property type="nucleotide sequence ID" value="NZ_FAOO01000033.1"/>
</dbReference>
<dbReference type="OrthoDB" id="47284at2"/>
<dbReference type="AlphaFoldDB" id="A0A0S4NFW9"/>
<keyword evidence="2" id="KW-1185">Reference proteome</keyword>
<accession>A0A0S4NFW9</accession>